<feature type="region of interest" description="Disordered" evidence="1">
    <location>
        <begin position="174"/>
        <end position="206"/>
    </location>
</feature>
<comment type="caution">
    <text evidence="2">The sequence shown here is derived from an EMBL/GenBank/DDBJ whole genome shotgun (WGS) entry which is preliminary data.</text>
</comment>
<accession>A0ABU2CIN3</accession>
<protein>
    <recommendedName>
        <fullName evidence="4">Zinc finger protein</fullName>
    </recommendedName>
</protein>
<reference evidence="2 3" key="1">
    <citation type="submission" date="2023-07" db="EMBL/GenBank/DDBJ databases">
        <title>Sequencing the genomes of 1000 actinobacteria strains.</title>
        <authorList>
            <person name="Klenk H.-P."/>
        </authorList>
    </citation>
    <scope>NUCLEOTIDE SEQUENCE [LARGE SCALE GENOMIC DNA]</scope>
    <source>
        <strain evidence="2 3">DSM 45554</strain>
    </source>
</reference>
<proteinExistence type="predicted"/>
<evidence type="ECO:0000313" key="2">
    <source>
        <dbReference type="EMBL" id="MDR7381190.1"/>
    </source>
</evidence>
<gene>
    <name evidence="2" type="ORF">J2S48_000705</name>
</gene>
<organism evidence="2 3">
    <name type="scientific">Promicromonospora iranensis</name>
    <dbReference type="NCBI Taxonomy" id="1105144"/>
    <lineage>
        <taxon>Bacteria</taxon>
        <taxon>Bacillati</taxon>
        <taxon>Actinomycetota</taxon>
        <taxon>Actinomycetes</taxon>
        <taxon>Micrococcales</taxon>
        <taxon>Promicromonosporaceae</taxon>
        <taxon>Promicromonospora</taxon>
    </lineage>
</organism>
<dbReference type="EMBL" id="JAVDYE010000001">
    <property type="protein sequence ID" value="MDR7381190.1"/>
    <property type="molecule type" value="Genomic_DNA"/>
</dbReference>
<name>A0ABU2CIN3_9MICO</name>
<evidence type="ECO:0008006" key="4">
    <source>
        <dbReference type="Google" id="ProtNLM"/>
    </source>
</evidence>
<sequence length="262" mass="28068">MPAALVDLLEPLRITVPAQPGEIHRLLWEAADILAAGAREEMPCPDCARRIEQIHVRLRVLIVPASPPLGTKRHCRAASAASARPCSNAWDPATLVPRYPLAERSLSIGTVYRSSISASPAPRKSPNDRTPVTAESHCARPAYNAFSSPPTQALPCPRPGAYQFSAAHAAVTLAAGQDRAADPPGTPRPRQDTTRPASPQAGHAGLRSAAALRRALLSRSCSCRSHTAPTKLVTHPTRDSETMSTMSNHDQTTEWTIRSEPA</sequence>
<feature type="compositionally biased region" description="Polar residues" evidence="1">
    <location>
        <begin position="242"/>
        <end position="256"/>
    </location>
</feature>
<feature type="region of interest" description="Disordered" evidence="1">
    <location>
        <begin position="223"/>
        <end position="262"/>
    </location>
</feature>
<evidence type="ECO:0000256" key="1">
    <source>
        <dbReference type="SAM" id="MobiDB-lite"/>
    </source>
</evidence>
<evidence type="ECO:0000313" key="3">
    <source>
        <dbReference type="Proteomes" id="UP001183585"/>
    </source>
</evidence>
<dbReference type="Proteomes" id="UP001183585">
    <property type="component" value="Unassembled WGS sequence"/>
</dbReference>
<keyword evidence="3" id="KW-1185">Reference proteome</keyword>
<feature type="region of interest" description="Disordered" evidence="1">
    <location>
        <begin position="115"/>
        <end position="134"/>
    </location>
</feature>